<dbReference type="EMBL" id="LAZR01012146">
    <property type="protein sequence ID" value="KKM32799.1"/>
    <property type="molecule type" value="Genomic_DNA"/>
</dbReference>
<evidence type="ECO:0000313" key="1">
    <source>
        <dbReference type="EMBL" id="KKM32799.1"/>
    </source>
</evidence>
<organism evidence="1">
    <name type="scientific">marine sediment metagenome</name>
    <dbReference type="NCBI Taxonomy" id="412755"/>
    <lineage>
        <taxon>unclassified sequences</taxon>
        <taxon>metagenomes</taxon>
        <taxon>ecological metagenomes</taxon>
    </lineage>
</organism>
<proteinExistence type="predicted"/>
<accession>A0A0F9IL49</accession>
<dbReference type="AlphaFoldDB" id="A0A0F9IL49"/>
<sequence>EKGQLICVERKQKNPRTKKWKRWSKIYIYLENDIAMGFRGGEPIQINIDDELEKGNRIQRVFLNLALVLKDHWKIDFDKFYSEFKIRSGD</sequence>
<protein>
    <submittedName>
        <fullName evidence="1">Uncharacterized protein</fullName>
    </submittedName>
</protein>
<comment type="caution">
    <text evidence="1">The sequence shown here is derived from an EMBL/GenBank/DDBJ whole genome shotgun (WGS) entry which is preliminary data.</text>
</comment>
<name>A0A0F9IL49_9ZZZZ</name>
<reference evidence="1" key="1">
    <citation type="journal article" date="2015" name="Nature">
        <title>Complex archaea that bridge the gap between prokaryotes and eukaryotes.</title>
        <authorList>
            <person name="Spang A."/>
            <person name="Saw J.H."/>
            <person name="Jorgensen S.L."/>
            <person name="Zaremba-Niedzwiedzka K."/>
            <person name="Martijn J."/>
            <person name="Lind A.E."/>
            <person name="van Eijk R."/>
            <person name="Schleper C."/>
            <person name="Guy L."/>
            <person name="Ettema T.J."/>
        </authorList>
    </citation>
    <scope>NUCLEOTIDE SEQUENCE</scope>
</reference>
<gene>
    <name evidence="1" type="ORF">LCGC14_1565690</name>
</gene>
<feature type="non-terminal residue" evidence="1">
    <location>
        <position position="1"/>
    </location>
</feature>